<evidence type="ECO:0000256" key="4">
    <source>
        <dbReference type="PROSITE-ProRule" id="PRU00228"/>
    </source>
</evidence>
<dbReference type="InterPro" id="IPR053793">
    <property type="entry name" value="PB1-like"/>
</dbReference>
<protein>
    <submittedName>
        <fullName evidence="9">Uncharacterized protein</fullName>
    </submittedName>
</protein>
<accession>A0A7S3HT26</accession>
<dbReference type="Gene3D" id="3.30.60.90">
    <property type="match status" value="5"/>
</dbReference>
<dbReference type="CDD" id="cd02340">
    <property type="entry name" value="ZZ_NBR1_like"/>
    <property type="match status" value="5"/>
</dbReference>
<feature type="domain" description="ZZ-type" evidence="7">
    <location>
        <begin position="389"/>
        <end position="439"/>
    </location>
</feature>
<organism evidence="9">
    <name type="scientific">Spumella elongata</name>
    <dbReference type="NCBI Taxonomy" id="89044"/>
    <lineage>
        <taxon>Eukaryota</taxon>
        <taxon>Sar</taxon>
        <taxon>Stramenopiles</taxon>
        <taxon>Ochrophyta</taxon>
        <taxon>Chrysophyceae</taxon>
        <taxon>Chromulinales</taxon>
        <taxon>Chromulinaceae</taxon>
        <taxon>Spumella</taxon>
    </lineage>
</organism>
<sequence length="1125" mass="121574">MQITVKLFFQDEIRRVSIGDENGDLTISHLKSTIDAIFPALKHGDFRLLWKDEDGDFVTISSNVEFLDAVKEMTANGLAKFHIKAAQETVEQLPSSGPTDHCAAGSSELESVHDGVQCDECGILPIVGPRFKCSVRNDFDLCAACEAKGPQPHPMIKMNAPKRSFSPFRGFPGFGGRAGRGGGRCGGRFGGNGRFGGWFGGGDPDHPPTPPHEGGPPGSFHHHPPGPHGPFGGRGRGCEWREALRRRMERDHQPTPQDCSPPVAAPVPTAATTKNPAVHLGVGCDGCRMSPIVGTRYKCAVREDYDLCAACESRRCTDGGLTAKDLFPMLKIDRLDQAPGTFVYIFNKRAVLGCHMGGRGHGHHGTHGHHGHHGHGGRHPSNSVFMAVHRHVNCDHCGAHPITGPRFKCAVRPDFDLCSSCAATVPQPYPMVKIYHPQHRPSTVVYAAALSAAAAQPQQQQPLPGSNVHQGVRCDECKVCPIVGARFQCTGRDDYDLCGACEALKAHQPFPMVKIMDSTQRPKDFVYEVRGAKPVASRTLTHPSVQTGIRCDECHQSPILGPRYKCAVRDDFDLCSACEAKRVQPYPTVKIYDPQHHPSKLVFAFYDRLAPAAAAPAAPVPHVPTVASAEPTLPRPSLRFVRDRSLPDGTAVQPGQTGLRKIWDVRNDGLHAWPAGSTLVFCGGDVLHSGTAPAVEPARLLKPGEEGQLAVSLTAVPEKDGRYVSYFRMQTAEGQNFGQRLWADIVVTKPASPVLPAAPSTERSPFVQAMDEHMKQHVAAHTAERAPFIQGMDAHMKELQRLEALARQAQEQEDRRLAEELDALQLQGLEGAVDEEEEEKLLQQVMAEHQQQQVVEGMSETSPSVPTPSEVVEDVDAAAPSPLQVSVEAEPVDCVPALAELSPVPSEKGDSELTEGWAVLVATAADKDGACEYLLEEPESDNDDCASEYSAGVHQPASTSSSALMTASTRSNHNNGEPNSSSIMTASYANACADLDLFDESSQHSQHSQHDHLDHHQAHEQDHQLLEYMEDSVEESSSAAVESKEPEPESVVTASAPEPTPVTAPVSDAAARVEVYQRELQMLGEMGFADVEVLVPLLQKHLRADVEGGGVDAQGLHAVLAELLN</sequence>
<dbReference type="InterPro" id="IPR032350">
    <property type="entry name" value="Nbr1_FW"/>
</dbReference>
<dbReference type="PROSITE" id="PS51745">
    <property type="entry name" value="PB1"/>
    <property type="match status" value="1"/>
</dbReference>
<feature type="region of interest" description="Disordered" evidence="6">
    <location>
        <begin position="1000"/>
        <end position="1065"/>
    </location>
</feature>
<dbReference type="EMBL" id="HBIC01064735">
    <property type="protein sequence ID" value="CAE0304363.1"/>
    <property type="molecule type" value="Transcribed_RNA"/>
</dbReference>
<feature type="region of interest" description="Disordered" evidence="6">
    <location>
        <begin position="196"/>
        <end position="237"/>
    </location>
</feature>
<feature type="domain" description="ZZ-type" evidence="7">
    <location>
        <begin position="279"/>
        <end position="337"/>
    </location>
</feature>
<dbReference type="Gene3D" id="2.60.40.10">
    <property type="entry name" value="Immunoglobulins"/>
    <property type="match status" value="1"/>
</dbReference>
<dbReference type="InterPro" id="IPR043145">
    <property type="entry name" value="Znf_ZZ_sf"/>
</dbReference>
<feature type="compositionally biased region" description="Basic and acidic residues" evidence="6">
    <location>
        <begin position="1008"/>
        <end position="1025"/>
    </location>
</feature>
<proteinExistence type="predicted"/>
<keyword evidence="2 4" id="KW-0863">Zinc-finger</keyword>
<dbReference type="Pfam" id="PF00564">
    <property type="entry name" value="PB1"/>
    <property type="match status" value="1"/>
</dbReference>
<dbReference type="InterPro" id="IPR000270">
    <property type="entry name" value="PB1_dom"/>
</dbReference>
<evidence type="ECO:0000256" key="5">
    <source>
        <dbReference type="SAM" id="Coils"/>
    </source>
</evidence>
<evidence type="ECO:0000259" key="8">
    <source>
        <dbReference type="PROSITE" id="PS51745"/>
    </source>
</evidence>
<name>A0A7S3HT26_9STRA</name>
<dbReference type="Pfam" id="PF00569">
    <property type="entry name" value="ZZ"/>
    <property type="match status" value="5"/>
</dbReference>
<keyword evidence="5" id="KW-0175">Coiled coil</keyword>
<reference evidence="9" key="1">
    <citation type="submission" date="2021-01" db="EMBL/GenBank/DDBJ databases">
        <authorList>
            <person name="Corre E."/>
            <person name="Pelletier E."/>
            <person name="Niang G."/>
            <person name="Scheremetjew M."/>
            <person name="Finn R."/>
            <person name="Kale V."/>
            <person name="Holt S."/>
            <person name="Cochrane G."/>
            <person name="Meng A."/>
            <person name="Brown T."/>
            <person name="Cohen L."/>
        </authorList>
    </citation>
    <scope>NUCLEOTIDE SEQUENCE</scope>
    <source>
        <strain evidence="9">CCAP 955/1</strain>
    </source>
</reference>
<feature type="compositionally biased region" description="Polar residues" evidence="6">
    <location>
        <begin position="972"/>
        <end position="982"/>
    </location>
</feature>
<evidence type="ECO:0000259" key="7">
    <source>
        <dbReference type="PROSITE" id="PS50135"/>
    </source>
</evidence>
<evidence type="ECO:0000256" key="2">
    <source>
        <dbReference type="ARBA" id="ARBA00022771"/>
    </source>
</evidence>
<evidence type="ECO:0000256" key="6">
    <source>
        <dbReference type="SAM" id="MobiDB-lite"/>
    </source>
</evidence>
<dbReference type="CDD" id="cd05992">
    <property type="entry name" value="PB1"/>
    <property type="match status" value="1"/>
</dbReference>
<evidence type="ECO:0000256" key="1">
    <source>
        <dbReference type="ARBA" id="ARBA00022723"/>
    </source>
</evidence>
<dbReference type="AlphaFoldDB" id="A0A7S3HT26"/>
<dbReference type="SUPFAM" id="SSF57850">
    <property type="entry name" value="RING/U-box"/>
    <property type="match status" value="5"/>
</dbReference>
<dbReference type="Pfam" id="PF16158">
    <property type="entry name" value="N_BRCA1_IG"/>
    <property type="match status" value="1"/>
</dbReference>
<evidence type="ECO:0000256" key="3">
    <source>
        <dbReference type="ARBA" id="ARBA00022833"/>
    </source>
</evidence>
<dbReference type="SUPFAM" id="SSF54277">
    <property type="entry name" value="CAD &amp; PB1 domains"/>
    <property type="match status" value="1"/>
</dbReference>
<dbReference type="SMART" id="SM00291">
    <property type="entry name" value="ZnF_ZZ"/>
    <property type="match status" value="5"/>
</dbReference>
<dbReference type="InterPro" id="IPR000433">
    <property type="entry name" value="Znf_ZZ"/>
</dbReference>
<evidence type="ECO:0000313" key="9">
    <source>
        <dbReference type="EMBL" id="CAE0304363.1"/>
    </source>
</evidence>
<dbReference type="PANTHER" id="PTHR20930">
    <property type="entry name" value="OVARIAN CARCINOMA ANTIGEN CA125-RELATED"/>
    <property type="match status" value="1"/>
</dbReference>
<keyword evidence="3" id="KW-0862">Zinc</keyword>
<dbReference type="SMART" id="SM00666">
    <property type="entry name" value="PB1"/>
    <property type="match status" value="1"/>
</dbReference>
<feature type="domain" description="ZZ-type" evidence="7">
    <location>
        <begin position="113"/>
        <end position="163"/>
    </location>
</feature>
<feature type="compositionally biased region" description="Low complexity" evidence="6">
    <location>
        <begin position="957"/>
        <end position="971"/>
    </location>
</feature>
<dbReference type="InterPro" id="IPR013783">
    <property type="entry name" value="Ig-like_fold"/>
</dbReference>
<dbReference type="PANTHER" id="PTHR20930:SF0">
    <property type="entry name" value="PROTEIN ILRUN"/>
    <property type="match status" value="1"/>
</dbReference>
<dbReference type="GO" id="GO:0008270">
    <property type="term" value="F:zinc ion binding"/>
    <property type="evidence" value="ECO:0007669"/>
    <property type="project" value="UniProtKB-KW"/>
</dbReference>
<dbReference type="CDD" id="cd14947">
    <property type="entry name" value="NBR1_like"/>
    <property type="match status" value="1"/>
</dbReference>
<keyword evidence="1" id="KW-0479">Metal-binding</keyword>
<feature type="domain" description="PB1" evidence="8">
    <location>
        <begin position="2"/>
        <end position="86"/>
    </location>
</feature>
<feature type="domain" description="ZZ-type" evidence="7">
    <location>
        <begin position="546"/>
        <end position="611"/>
    </location>
</feature>
<dbReference type="Gene3D" id="3.10.20.90">
    <property type="entry name" value="Phosphatidylinositol 3-kinase Catalytic Subunit, Chain A, domain 1"/>
    <property type="match status" value="1"/>
</dbReference>
<feature type="domain" description="ZZ-type" evidence="7">
    <location>
        <begin position="469"/>
        <end position="520"/>
    </location>
</feature>
<gene>
    <name evidence="9" type="ORF">SELO1098_LOCUS33234</name>
</gene>
<dbReference type="PROSITE" id="PS50135">
    <property type="entry name" value="ZF_ZZ_2"/>
    <property type="match status" value="5"/>
</dbReference>
<feature type="coiled-coil region" evidence="5">
    <location>
        <begin position="792"/>
        <end position="852"/>
    </location>
</feature>
<feature type="region of interest" description="Disordered" evidence="6">
    <location>
        <begin position="938"/>
        <end position="982"/>
    </location>
</feature>